<evidence type="ECO:0008006" key="3">
    <source>
        <dbReference type="Google" id="ProtNLM"/>
    </source>
</evidence>
<dbReference type="AlphaFoldDB" id="A0A5D4XLX8"/>
<keyword evidence="2" id="KW-1185">Reference proteome</keyword>
<evidence type="ECO:0000313" key="2">
    <source>
        <dbReference type="Proteomes" id="UP000324973"/>
    </source>
</evidence>
<accession>A0A5D4XLX8</accession>
<dbReference type="Proteomes" id="UP000324973">
    <property type="component" value="Unassembled WGS sequence"/>
</dbReference>
<organism evidence="1 2">
    <name type="scientific">Luteimonas viscosa</name>
    <dbReference type="NCBI Taxonomy" id="1132694"/>
    <lineage>
        <taxon>Bacteria</taxon>
        <taxon>Pseudomonadati</taxon>
        <taxon>Pseudomonadota</taxon>
        <taxon>Gammaproteobacteria</taxon>
        <taxon>Lysobacterales</taxon>
        <taxon>Lysobacteraceae</taxon>
        <taxon>Luteimonas</taxon>
    </lineage>
</organism>
<comment type="caution">
    <text evidence="1">The sequence shown here is derived from an EMBL/GenBank/DDBJ whole genome shotgun (WGS) entry which is preliminary data.</text>
</comment>
<proteinExistence type="predicted"/>
<dbReference type="EMBL" id="VTFT01000001">
    <property type="protein sequence ID" value="TYT24953.1"/>
    <property type="molecule type" value="Genomic_DNA"/>
</dbReference>
<evidence type="ECO:0000313" key="1">
    <source>
        <dbReference type="EMBL" id="TYT24953.1"/>
    </source>
</evidence>
<dbReference type="OrthoDB" id="5810117at2"/>
<protein>
    <recommendedName>
        <fullName evidence="3">Alpha/beta hydrolase</fullName>
    </recommendedName>
</protein>
<sequence length="352" mass="39685">MDKHIIFFVHGMGRHDKDWYESGLNILRSAYSEYDAFSNRSLLDTIEVVPVVYDDRIETWRQRMSQDFSAFRTAFLAEVDPTEAKADSFKKNLDNLESWIGAGDDPGFAWTHVADVLIYRWMSTLRSTIDTAVATQILATLAKDGGNKWSIVAHSLGTSVVHNVLHMLYTSGTATQQPLKAVETRPQVVMMVANVSRVLQRPGAKVFESNVRPGRASTGALCSTYLNVRHRWDPFAYPQPFAPDLWPTPGTFAHSAYQHLQPAHLHFDTDKLFKVHDLDHYARNPRVHVPLFRALFGSALIPESEFLEAKSSFDSSIVSDNIEATRSKLASLLPAESGNWRTLLTLIQRLRA</sequence>
<name>A0A5D4XLX8_9GAMM</name>
<gene>
    <name evidence="1" type="ORF">FZO89_00900</name>
</gene>
<reference evidence="1 2" key="1">
    <citation type="submission" date="2019-08" db="EMBL/GenBank/DDBJ databases">
        <title>Luteimonas viscosus sp. nov., isolated from soil of a sunflower field.</title>
        <authorList>
            <person name="Jianli Z."/>
            <person name="Ying Z."/>
        </authorList>
    </citation>
    <scope>NUCLEOTIDE SEQUENCE [LARGE SCALE GENOMIC DNA]</scope>
    <source>
        <strain evidence="1 2">XBU10</strain>
    </source>
</reference>
<dbReference type="RefSeq" id="WP_149101503.1">
    <property type="nucleotide sequence ID" value="NZ_VTFT01000001.1"/>
</dbReference>